<dbReference type="EMBL" id="LR134318">
    <property type="protein sequence ID" value="VEF08649.1"/>
    <property type="molecule type" value="Genomic_DNA"/>
</dbReference>
<reference evidence="1 2" key="1">
    <citation type="submission" date="2018-12" db="EMBL/GenBank/DDBJ databases">
        <authorList>
            <consortium name="Pathogen Informatics"/>
        </authorList>
    </citation>
    <scope>NUCLEOTIDE SEQUENCE [LARGE SCALE GENOMIC DNA]</scope>
    <source>
        <strain evidence="1 2">NCTC9428</strain>
    </source>
</reference>
<protein>
    <submittedName>
        <fullName evidence="1">Uncharacterized protein</fullName>
    </submittedName>
</protein>
<sequence length="51" mass="5623">MARFHTAWPVLGKGYFSRTTFPAAMHGMPHGTALADYKKGVRLWLSAMAKG</sequence>
<proteinExistence type="predicted"/>
<dbReference type="Proteomes" id="UP000281909">
    <property type="component" value="Chromosome"/>
</dbReference>
<dbReference type="AlphaFoldDB" id="A0A3S4R2G3"/>
<accession>A0A3S4R2G3</accession>
<evidence type="ECO:0000313" key="1">
    <source>
        <dbReference type="EMBL" id="VEF08649.1"/>
    </source>
</evidence>
<gene>
    <name evidence="1" type="ORF">NCTC9428_00867</name>
</gene>
<organism evidence="1 2">
    <name type="scientific">Pseudomonas fluorescens</name>
    <dbReference type="NCBI Taxonomy" id="294"/>
    <lineage>
        <taxon>Bacteria</taxon>
        <taxon>Pseudomonadati</taxon>
        <taxon>Pseudomonadota</taxon>
        <taxon>Gammaproteobacteria</taxon>
        <taxon>Pseudomonadales</taxon>
        <taxon>Pseudomonadaceae</taxon>
        <taxon>Pseudomonas</taxon>
    </lineage>
</organism>
<name>A0A3S4R2G3_PSEFL</name>
<evidence type="ECO:0000313" key="2">
    <source>
        <dbReference type="Proteomes" id="UP000281909"/>
    </source>
</evidence>